<dbReference type="Proteomes" id="UP001151760">
    <property type="component" value="Unassembled WGS sequence"/>
</dbReference>
<organism evidence="2 3">
    <name type="scientific">Tanacetum coccineum</name>
    <dbReference type="NCBI Taxonomy" id="301880"/>
    <lineage>
        <taxon>Eukaryota</taxon>
        <taxon>Viridiplantae</taxon>
        <taxon>Streptophyta</taxon>
        <taxon>Embryophyta</taxon>
        <taxon>Tracheophyta</taxon>
        <taxon>Spermatophyta</taxon>
        <taxon>Magnoliopsida</taxon>
        <taxon>eudicotyledons</taxon>
        <taxon>Gunneridae</taxon>
        <taxon>Pentapetalae</taxon>
        <taxon>asterids</taxon>
        <taxon>campanulids</taxon>
        <taxon>Asterales</taxon>
        <taxon>Asteraceae</taxon>
        <taxon>Asteroideae</taxon>
        <taxon>Anthemideae</taxon>
        <taxon>Anthemidinae</taxon>
        <taxon>Tanacetum</taxon>
    </lineage>
</organism>
<accession>A0ABQ5GI67</accession>
<protein>
    <submittedName>
        <fullName evidence="2">Uncharacterized protein</fullName>
    </submittedName>
</protein>
<reference evidence="2" key="1">
    <citation type="journal article" date="2022" name="Int. J. Mol. Sci.">
        <title>Draft Genome of Tanacetum Coccineum: Genomic Comparison of Closely Related Tanacetum-Family Plants.</title>
        <authorList>
            <person name="Yamashiro T."/>
            <person name="Shiraishi A."/>
            <person name="Nakayama K."/>
            <person name="Satake H."/>
        </authorList>
    </citation>
    <scope>NUCLEOTIDE SEQUENCE</scope>
</reference>
<name>A0ABQ5GI67_9ASTR</name>
<proteinExistence type="predicted"/>
<gene>
    <name evidence="2" type="ORF">Tco_1041960</name>
</gene>
<feature type="compositionally biased region" description="Basic and acidic residues" evidence="1">
    <location>
        <begin position="217"/>
        <end position="239"/>
    </location>
</feature>
<evidence type="ECO:0000313" key="2">
    <source>
        <dbReference type="EMBL" id="GJT75235.1"/>
    </source>
</evidence>
<evidence type="ECO:0000256" key="1">
    <source>
        <dbReference type="SAM" id="MobiDB-lite"/>
    </source>
</evidence>
<keyword evidence="3" id="KW-1185">Reference proteome</keyword>
<feature type="compositionally biased region" description="Basic residues" evidence="1">
    <location>
        <begin position="205"/>
        <end position="216"/>
    </location>
</feature>
<feature type="compositionally biased region" description="Acidic residues" evidence="1">
    <location>
        <begin position="160"/>
        <end position="194"/>
    </location>
</feature>
<dbReference type="EMBL" id="BQNB010018514">
    <property type="protein sequence ID" value="GJT75235.1"/>
    <property type="molecule type" value="Genomic_DNA"/>
</dbReference>
<evidence type="ECO:0000313" key="3">
    <source>
        <dbReference type="Proteomes" id="UP001151760"/>
    </source>
</evidence>
<reference evidence="2" key="2">
    <citation type="submission" date="2022-01" db="EMBL/GenBank/DDBJ databases">
        <authorList>
            <person name="Yamashiro T."/>
            <person name="Shiraishi A."/>
            <person name="Satake H."/>
            <person name="Nakayama K."/>
        </authorList>
    </citation>
    <scope>NUCLEOTIDE SEQUENCE</scope>
</reference>
<comment type="caution">
    <text evidence="2">The sequence shown here is derived from an EMBL/GenBank/DDBJ whole genome shotgun (WGS) entry which is preliminary data.</text>
</comment>
<feature type="compositionally biased region" description="Basic and acidic residues" evidence="1">
    <location>
        <begin position="119"/>
        <end position="155"/>
    </location>
</feature>
<feature type="compositionally biased region" description="Low complexity" evidence="1">
    <location>
        <begin position="84"/>
        <end position="97"/>
    </location>
</feature>
<sequence length="941" mass="107569">MGIPDQTAVSKHKLKIVSSSIHVDDADHGGLVKKLRSYKKSSKANEVLQPSRAPNTKSSVRRLPKEKGPVKPKAAPLKPKPAVKPKAAPLKPKPAVKQSVGKRNRSVDDVVSDVINDLNDSKVVKRNENVLSDERGDGDQDQDSNKDVESNKDEVSNGAEESDKDDEANQTEEESNNDEESNKDEEINEAEESDQQLVNNLITKTVKRKTATKGKKKDVASGKKKDVIYKSNSESEAKMVKKRSKKTKVALKSKKREPVFEDKVLKVKKNLKKKKKQVFDSSSSFEDEKPIMKKKKLDAKKKKKKPMTLTQIEKEKYLRGFPPLRSRTVPCSLFSAIRDSQVNMKSFLSDIGFSSLHNVFIDTLPSRFSRPLDDDFMKMWFNQFDPKPLKDIHATDISKKLVLSKKVDFMFKVNFLMLFANVMGMADTMKAIVNLTVLRRIREDTNIAEIDWCSFIHSCLKQSEVPNTLNGFYIGPLTFLIDLKIMDEVIGRLELHRPWSESELHETGSFYELCDVEKAELEDILRKANTQFPNDVGVFVLYEKYVGVFKDTVLLEDEHEDLFVWPSKVPVDVHRPKTAKGRVTCSSKKRISKPSAYLSSPYMNKKTVVIAQVKRLEFVLGNSCSADCRAILSMIILDNSECGETYTSKYKDACELLKRFFSRYLSENNHPLHEKVAKVKARIPKLKWSTTKNHVDYGVFLMIHMGSYIGEPAARWNVGLCAESHTHDSLLRRMRYQIDAKILLQELNIYSQKMFDLAYKFETENDKHSRISIIVNAIKNRAERDPTKNVVENEEGDAVKNIKGLSGFEGFSRGGDMNRLCVAEKNVMGTWQFCPLKLYSVVAWEVPKALTVLRCKGILHRELPLEWNVGLCTESHMQDSLLRRMRYKIAAKILLHELNIHSQKMFDLAYKFETENDEHVKNFNNSEMQSRKVERDPIRIC</sequence>
<feature type="region of interest" description="Disordered" evidence="1">
    <location>
        <begin position="38"/>
        <end position="251"/>
    </location>
</feature>
<feature type="compositionally biased region" description="Basic residues" evidence="1">
    <location>
        <begin position="240"/>
        <end position="251"/>
    </location>
</feature>